<dbReference type="Proteomes" id="UP000269412">
    <property type="component" value="Unassembled WGS sequence"/>
</dbReference>
<evidence type="ECO:0000313" key="8">
    <source>
        <dbReference type="Proteomes" id="UP000269412"/>
    </source>
</evidence>
<keyword evidence="8" id="KW-1185">Reference proteome</keyword>
<dbReference type="InterPro" id="IPR015422">
    <property type="entry name" value="PyrdxlP-dep_Trfase_small"/>
</dbReference>
<keyword evidence="4" id="KW-0663">Pyridoxal phosphate</keyword>
<dbReference type="OrthoDB" id="9813612at2"/>
<accession>A0A495EEQ6</accession>
<dbReference type="Gene3D" id="3.90.1150.10">
    <property type="entry name" value="Aspartate Aminotransferase, domain 1"/>
    <property type="match status" value="1"/>
</dbReference>
<protein>
    <recommendedName>
        <fullName evidence="5">Aminotransferase</fullName>
        <ecNumber evidence="5">2.6.1.-</ecNumber>
    </recommendedName>
</protein>
<evidence type="ECO:0000256" key="5">
    <source>
        <dbReference type="RuleBase" id="RU000481"/>
    </source>
</evidence>
<dbReference type="SUPFAM" id="SSF53383">
    <property type="entry name" value="PLP-dependent transferases"/>
    <property type="match status" value="1"/>
</dbReference>
<organism evidence="7 8">
    <name type="scientific">Maribacter vaceletii</name>
    <dbReference type="NCBI Taxonomy" id="1206816"/>
    <lineage>
        <taxon>Bacteria</taxon>
        <taxon>Pseudomonadati</taxon>
        <taxon>Bacteroidota</taxon>
        <taxon>Flavobacteriia</taxon>
        <taxon>Flavobacteriales</taxon>
        <taxon>Flavobacteriaceae</taxon>
        <taxon>Maribacter</taxon>
    </lineage>
</organism>
<evidence type="ECO:0000256" key="1">
    <source>
        <dbReference type="ARBA" id="ARBA00007970"/>
    </source>
</evidence>
<dbReference type="GO" id="GO:0030170">
    <property type="term" value="F:pyridoxal phosphate binding"/>
    <property type="evidence" value="ECO:0007669"/>
    <property type="project" value="InterPro"/>
</dbReference>
<keyword evidence="2 5" id="KW-0032">Aminotransferase</keyword>
<dbReference type="InterPro" id="IPR015424">
    <property type="entry name" value="PyrdxlP-dep_Trfase"/>
</dbReference>
<dbReference type="EC" id="2.6.1.-" evidence="5"/>
<evidence type="ECO:0000256" key="4">
    <source>
        <dbReference type="ARBA" id="ARBA00022898"/>
    </source>
</evidence>
<name>A0A495EEQ6_9FLAO</name>
<keyword evidence="3 5" id="KW-0808">Transferase</keyword>
<dbReference type="EMBL" id="RBIQ01000007">
    <property type="protein sequence ID" value="RKR15246.1"/>
    <property type="molecule type" value="Genomic_DNA"/>
</dbReference>
<evidence type="ECO:0000259" key="6">
    <source>
        <dbReference type="Pfam" id="PF00155"/>
    </source>
</evidence>
<dbReference type="CDD" id="cd00609">
    <property type="entry name" value="AAT_like"/>
    <property type="match status" value="1"/>
</dbReference>
<evidence type="ECO:0000256" key="3">
    <source>
        <dbReference type="ARBA" id="ARBA00022679"/>
    </source>
</evidence>
<dbReference type="Pfam" id="PF00155">
    <property type="entry name" value="Aminotran_1_2"/>
    <property type="match status" value="1"/>
</dbReference>
<dbReference type="InterPro" id="IPR004838">
    <property type="entry name" value="NHTrfase_class1_PyrdxlP-BS"/>
</dbReference>
<reference evidence="7 8" key="1">
    <citation type="submission" date="2018-10" db="EMBL/GenBank/DDBJ databases">
        <title>Genomic Encyclopedia of Archaeal and Bacterial Type Strains, Phase II (KMG-II): from individual species to whole genera.</title>
        <authorList>
            <person name="Goeker M."/>
        </authorList>
    </citation>
    <scope>NUCLEOTIDE SEQUENCE [LARGE SCALE GENOMIC DNA]</scope>
    <source>
        <strain evidence="7 8">DSM 25230</strain>
    </source>
</reference>
<comment type="similarity">
    <text evidence="1">Belongs to the class-II pyridoxal-phosphate-dependent aminotransferase family. Histidinol-phosphate aminotransferase subfamily.</text>
</comment>
<gene>
    <name evidence="7" type="ORF">CLV91_1328</name>
</gene>
<sequence>MLLDILNNRDPEKVITETEYNYVRLSANENPLGPSKKVRNAMIAAFDKGCRYPYEETEALAELIARKEGVSRAHIVICVGSSEGLNATGLTYGVNGGEIITADPVYDFLMTYAERFGAFINKVPLAKNMRHDLAEMKRRITSNTSLVFVCNPNNPTGDLIPKEELLDFFTSVSEKTIVFSDEAYCDYITEPDYPSMINLVKEGKNVIVSKSFSKVYALAGLRMGYLVARPDIAARIRKNIMARPNMMAIAAIKASYEDEEFYAKSLASNMECKAYVYKILEELNLYYIPSHTNFIFFNSGLDIRELRVQMRNKGIAIGRPFLPHINWCRISMGNMEDMVKFGEALKQVIKNR</sequence>
<dbReference type="Gene3D" id="3.40.640.10">
    <property type="entry name" value="Type I PLP-dependent aspartate aminotransferase-like (Major domain)"/>
    <property type="match status" value="1"/>
</dbReference>
<dbReference type="InterPro" id="IPR015421">
    <property type="entry name" value="PyrdxlP-dep_Trfase_major"/>
</dbReference>
<evidence type="ECO:0000256" key="2">
    <source>
        <dbReference type="ARBA" id="ARBA00022576"/>
    </source>
</evidence>
<dbReference type="PANTHER" id="PTHR43643:SF3">
    <property type="entry name" value="HISTIDINOL-PHOSPHATE AMINOTRANSFERASE"/>
    <property type="match status" value="1"/>
</dbReference>
<comment type="similarity">
    <text evidence="5">Belongs to the class-I pyridoxal-phosphate-dependent aminotransferase family.</text>
</comment>
<comment type="caution">
    <text evidence="7">The sequence shown here is derived from an EMBL/GenBank/DDBJ whole genome shotgun (WGS) entry which is preliminary data.</text>
</comment>
<dbReference type="PROSITE" id="PS00105">
    <property type="entry name" value="AA_TRANSFER_CLASS_1"/>
    <property type="match status" value="1"/>
</dbReference>
<dbReference type="AlphaFoldDB" id="A0A495EEQ6"/>
<proteinExistence type="inferred from homology"/>
<dbReference type="RefSeq" id="WP_121065163.1">
    <property type="nucleotide sequence ID" value="NZ_RBIQ01000007.1"/>
</dbReference>
<dbReference type="InterPro" id="IPR004839">
    <property type="entry name" value="Aminotransferase_I/II_large"/>
</dbReference>
<dbReference type="InterPro" id="IPR050106">
    <property type="entry name" value="HistidinolP_aminotransfase"/>
</dbReference>
<dbReference type="GO" id="GO:0008483">
    <property type="term" value="F:transaminase activity"/>
    <property type="evidence" value="ECO:0007669"/>
    <property type="project" value="UniProtKB-KW"/>
</dbReference>
<feature type="domain" description="Aminotransferase class I/classII large" evidence="6">
    <location>
        <begin position="22"/>
        <end position="339"/>
    </location>
</feature>
<comment type="cofactor">
    <cofactor evidence="5">
        <name>pyridoxal 5'-phosphate</name>
        <dbReference type="ChEBI" id="CHEBI:597326"/>
    </cofactor>
</comment>
<evidence type="ECO:0000313" key="7">
    <source>
        <dbReference type="EMBL" id="RKR15246.1"/>
    </source>
</evidence>
<dbReference type="PANTHER" id="PTHR43643">
    <property type="entry name" value="HISTIDINOL-PHOSPHATE AMINOTRANSFERASE 2"/>
    <property type="match status" value="1"/>
</dbReference>